<keyword evidence="2" id="KW-1185">Reference proteome</keyword>
<organism evidence="1 2">
    <name type="scientific">Avena sativa</name>
    <name type="common">Oat</name>
    <dbReference type="NCBI Taxonomy" id="4498"/>
    <lineage>
        <taxon>Eukaryota</taxon>
        <taxon>Viridiplantae</taxon>
        <taxon>Streptophyta</taxon>
        <taxon>Embryophyta</taxon>
        <taxon>Tracheophyta</taxon>
        <taxon>Spermatophyta</taxon>
        <taxon>Magnoliopsida</taxon>
        <taxon>Liliopsida</taxon>
        <taxon>Poales</taxon>
        <taxon>Poaceae</taxon>
        <taxon>BOP clade</taxon>
        <taxon>Pooideae</taxon>
        <taxon>Poodae</taxon>
        <taxon>Poeae</taxon>
        <taxon>Poeae Chloroplast Group 1 (Aveneae type)</taxon>
        <taxon>Aveninae</taxon>
        <taxon>Avena</taxon>
    </lineage>
</organism>
<proteinExistence type="predicted"/>
<protein>
    <submittedName>
        <fullName evidence="1">Uncharacterized protein</fullName>
    </submittedName>
</protein>
<accession>A0ACD6ADG4</accession>
<evidence type="ECO:0000313" key="1">
    <source>
        <dbReference type="EnsemblPlants" id="AVESA.00010b.r2.7DG1357780.1.CDS.1"/>
    </source>
</evidence>
<evidence type="ECO:0000313" key="2">
    <source>
        <dbReference type="Proteomes" id="UP001732700"/>
    </source>
</evidence>
<reference evidence="1" key="1">
    <citation type="submission" date="2021-05" db="EMBL/GenBank/DDBJ databases">
        <authorList>
            <person name="Scholz U."/>
            <person name="Mascher M."/>
            <person name="Fiebig A."/>
        </authorList>
    </citation>
    <scope>NUCLEOTIDE SEQUENCE [LARGE SCALE GENOMIC DNA]</scope>
</reference>
<dbReference type="Proteomes" id="UP001732700">
    <property type="component" value="Chromosome 7D"/>
</dbReference>
<dbReference type="EnsemblPlants" id="AVESA.00010b.r2.7DG1357780.1">
    <property type="protein sequence ID" value="AVESA.00010b.r2.7DG1357780.1.CDS.1"/>
    <property type="gene ID" value="AVESA.00010b.r2.7DG1357780"/>
</dbReference>
<sequence>MGRGKIAKRFVENARARATRYAKRTQGLQKQASELSVLCGVPVALVCAPAAGAGAQAAQLVWESEEGVLDRYRAAAIPPETRAGHTHRSYLEAELGKERAKLARARPAALADWDPALNDMTLHEAREVLDAIDAALRATGDRMQALRLPADGRLDQKVALVPDRDASNGDDADATVAPQQLGLDHMDIGTGFQLQMMPYHGGSNDHCFDGQPEQFLVQPEYGLECVGSNDVGAMDETQAPAGYGDNADCRWPDLTMWYAAEASWDAVMPTGYYPDFADAAQDVTGGDYANTLPIEYPMGMDENFAYLDDMDNSYAAHWQAQEFQRSDTGTGHYQCSDPEAYRSGQVFNYCY</sequence>
<reference evidence="1" key="2">
    <citation type="submission" date="2025-09" db="UniProtKB">
        <authorList>
            <consortium name="EnsemblPlants"/>
        </authorList>
    </citation>
    <scope>IDENTIFICATION</scope>
</reference>
<name>A0ACD6ADG4_AVESA</name>